<comment type="pathway">
    <text evidence="1">Bacterial outer membrane biogenesis; LPS core biosynthesis.</text>
</comment>
<dbReference type="InterPro" id="IPR011914">
    <property type="entry name" value="RfaE_dom_II"/>
</dbReference>
<evidence type="ECO:0000256" key="1">
    <source>
        <dbReference type="ARBA" id="ARBA00004713"/>
    </source>
</evidence>
<feature type="domain" description="Cytidyltransferase-like" evidence="12">
    <location>
        <begin position="354"/>
        <end position="465"/>
    </location>
</feature>
<dbReference type="InterPro" id="IPR002173">
    <property type="entry name" value="Carboh/pur_kinase_PfkB_CS"/>
</dbReference>
<dbReference type="GO" id="GO:0033785">
    <property type="term" value="F:heptose 7-phosphate kinase activity"/>
    <property type="evidence" value="ECO:0007669"/>
    <property type="project" value="TreeGrafter"/>
</dbReference>
<evidence type="ECO:0000256" key="4">
    <source>
        <dbReference type="ARBA" id="ARBA00022695"/>
    </source>
</evidence>
<dbReference type="Pfam" id="PF00294">
    <property type="entry name" value="PfkB"/>
    <property type="match status" value="1"/>
</dbReference>
<dbReference type="GO" id="GO:0005829">
    <property type="term" value="C:cytosol"/>
    <property type="evidence" value="ECO:0007669"/>
    <property type="project" value="TreeGrafter"/>
</dbReference>
<evidence type="ECO:0000259" key="11">
    <source>
        <dbReference type="Pfam" id="PF00294"/>
    </source>
</evidence>
<dbReference type="NCBIfam" id="TIGR00125">
    <property type="entry name" value="cyt_tran_rel"/>
    <property type="match status" value="1"/>
</dbReference>
<gene>
    <name evidence="13" type="primary">rfaE</name>
    <name evidence="13" type="ORF">GCM10010280_59500</name>
</gene>
<name>A0A918C2P8_9ACTN</name>
<evidence type="ECO:0000256" key="7">
    <source>
        <dbReference type="ARBA" id="ARBA00022840"/>
    </source>
</evidence>
<evidence type="ECO:0000256" key="6">
    <source>
        <dbReference type="ARBA" id="ARBA00022777"/>
    </source>
</evidence>
<dbReference type="PROSITE" id="PS00584">
    <property type="entry name" value="PFKB_KINASES_2"/>
    <property type="match status" value="1"/>
</dbReference>
<comment type="caution">
    <text evidence="13">The sequence shown here is derived from an EMBL/GenBank/DDBJ whole genome shotgun (WGS) entry which is preliminary data.</text>
</comment>
<evidence type="ECO:0000256" key="2">
    <source>
        <dbReference type="ARBA" id="ARBA00012519"/>
    </source>
</evidence>
<evidence type="ECO:0000256" key="10">
    <source>
        <dbReference type="ARBA" id="ARBA00047428"/>
    </source>
</evidence>
<accession>A0A918C2P8</accession>
<dbReference type="Gene3D" id="3.40.1190.20">
    <property type="match status" value="1"/>
</dbReference>
<dbReference type="Gene3D" id="3.40.50.620">
    <property type="entry name" value="HUPs"/>
    <property type="match status" value="1"/>
</dbReference>
<reference evidence="13" key="1">
    <citation type="journal article" date="2014" name="Int. J. Syst. Evol. Microbiol.">
        <title>Complete genome sequence of Corynebacterium casei LMG S-19264T (=DSM 44701T), isolated from a smear-ripened cheese.</title>
        <authorList>
            <consortium name="US DOE Joint Genome Institute (JGI-PGF)"/>
            <person name="Walter F."/>
            <person name="Albersmeier A."/>
            <person name="Kalinowski J."/>
            <person name="Ruckert C."/>
        </authorList>
    </citation>
    <scope>NUCLEOTIDE SEQUENCE</scope>
    <source>
        <strain evidence="13">JCM 4403</strain>
    </source>
</reference>
<dbReference type="AlphaFoldDB" id="A0A918C2P8"/>
<keyword evidence="5" id="KW-0547">Nucleotide-binding</keyword>
<evidence type="ECO:0000256" key="3">
    <source>
        <dbReference type="ARBA" id="ARBA00022679"/>
    </source>
</evidence>
<keyword evidence="7" id="KW-0067">ATP-binding</keyword>
<dbReference type="InterPro" id="IPR014729">
    <property type="entry name" value="Rossmann-like_a/b/a_fold"/>
</dbReference>
<keyword evidence="14" id="KW-1185">Reference proteome</keyword>
<dbReference type="InterPro" id="IPR011611">
    <property type="entry name" value="PfkB_dom"/>
</dbReference>
<dbReference type="SUPFAM" id="SSF53613">
    <property type="entry name" value="Ribokinase-like"/>
    <property type="match status" value="1"/>
</dbReference>
<keyword evidence="8" id="KW-0511">Multifunctional enzyme</keyword>
<protein>
    <recommendedName>
        <fullName evidence="2">D-glycero-beta-D-manno-heptose 1-phosphate adenylyltransferase</fullName>
        <ecNumber evidence="2">2.7.7.70</ecNumber>
    </recommendedName>
</protein>
<reference evidence="13" key="2">
    <citation type="submission" date="2020-09" db="EMBL/GenBank/DDBJ databases">
        <authorList>
            <person name="Sun Q."/>
            <person name="Ohkuma M."/>
        </authorList>
    </citation>
    <scope>NUCLEOTIDE SEQUENCE</scope>
    <source>
        <strain evidence="13">JCM 4403</strain>
    </source>
</reference>
<keyword evidence="6" id="KW-0418">Kinase</keyword>
<dbReference type="PANTHER" id="PTHR46969">
    <property type="entry name" value="BIFUNCTIONAL PROTEIN HLDE"/>
    <property type="match status" value="1"/>
</dbReference>
<feature type="domain" description="Carbohydrate kinase PfkB" evidence="11">
    <location>
        <begin position="16"/>
        <end position="317"/>
    </location>
</feature>
<dbReference type="NCBIfam" id="TIGR02199">
    <property type="entry name" value="rfaE_dom_II"/>
    <property type="match status" value="1"/>
</dbReference>
<evidence type="ECO:0000256" key="5">
    <source>
        <dbReference type="ARBA" id="ARBA00022741"/>
    </source>
</evidence>
<evidence type="ECO:0000313" key="14">
    <source>
        <dbReference type="Proteomes" id="UP000656732"/>
    </source>
</evidence>
<dbReference type="EMBL" id="BMTU01000016">
    <property type="protein sequence ID" value="GGR03562.1"/>
    <property type="molecule type" value="Genomic_DNA"/>
</dbReference>
<dbReference type="EC" id="2.7.7.70" evidence="2"/>
<evidence type="ECO:0000256" key="9">
    <source>
        <dbReference type="ARBA" id="ARBA00023277"/>
    </source>
</evidence>
<comment type="catalytic activity">
    <reaction evidence="10">
        <text>D-glycero-beta-D-manno-heptose 1-phosphate + ATP + H(+) = ADP-D-glycero-beta-D-manno-heptose + diphosphate</text>
        <dbReference type="Rhea" id="RHEA:27465"/>
        <dbReference type="ChEBI" id="CHEBI:15378"/>
        <dbReference type="ChEBI" id="CHEBI:30616"/>
        <dbReference type="ChEBI" id="CHEBI:33019"/>
        <dbReference type="ChEBI" id="CHEBI:59967"/>
        <dbReference type="ChEBI" id="CHEBI:61593"/>
        <dbReference type="EC" id="2.7.7.70"/>
    </reaction>
</comment>
<proteinExistence type="predicted"/>
<keyword evidence="9" id="KW-0119">Carbohydrate metabolism</keyword>
<evidence type="ECO:0000256" key="8">
    <source>
        <dbReference type="ARBA" id="ARBA00023268"/>
    </source>
</evidence>
<dbReference type="PANTHER" id="PTHR46969:SF1">
    <property type="entry name" value="BIFUNCTIONAL PROTEIN HLDE"/>
    <property type="match status" value="1"/>
</dbReference>
<evidence type="ECO:0000313" key="13">
    <source>
        <dbReference type="EMBL" id="GGR03562.1"/>
    </source>
</evidence>
<dbReference type="InterPro" id="IPR029056">
    <property type="entry name" value="Ribokinase-like"/>
</dbReference>
<dbReference type="GO" id="GO:0016773">
    <property type="term" value="F:phosphotransferase activity, alcohol group as acceptor"/>
    <property type="evidence" value="ECO:0007669"/>
    <property type="project" value="InterPro"/>
</dbReference>
<keyword evidence="3" id="KW-0808">Transferase</keyword>
<sequence>MTVDLSELARTLAGRRLLVIGDVVLDTYVRCAADGLAREAPVPVLRAERTVHHCGGAANLAANAAALGAEVEIVTACGADEAGDRLVELLREAGVGTEGVLRVPGGTTPVKRRHTVRGQLLMRVDTGDGPVAPPLDQDRWTALLAGRMASADAVVISEYGGGLLSGPLVAALAALRPVGPETLVADARDIAALGNVRPTAVTPSREEAARLLPVPDDGKGGDLQEPRRLAERVLHLSGARIAVLTLGADGAVAVERDRPAVRTYSRRLQIRSTVGAGDTFAAALALALACGADTAPALELASAAAEAVVARPETAVCTADDLAARLGATGKVIASGGLAAWQRAHDRPYRRLVFTNGCYDILHAGHVSNLSRAKELGDLLVVGVNSDDSVRRLKGPGRPLTPLDERMRILAALSCVDAVVPFRGDSPVDLLEALRPDVYVKGSDYTPETLPEWSLVTRLGGRVHLLDNVEDRSTTRLIHRIRALSGPGVPTSDEGSP</sequence>
<dbReference type="Proteomes" id="UP000656732">
    <property type="component" value="Unassembled WGS sequence"/>
</dbReference>
<organism evidence="13 14">
    <name type="scientific">Streptomyces pilosus</name>
    <dbReference type="NCBI Taxonomy" id="28893"/>
    <lineage>
        <taxon>Bacteria</taxon>
        <taxon>Bacillati</taxon>
        <taxon>Actinomycetota</taxon>
        <taxon>Actinomycetes</taxon>
        <taxon>Kitasatosporales</taxon>
        <taxon>Streptomycetaceae</taxon>
        <taxon>Streptomyces</taxon>
    </lineage>
</organism>
<dbReference type="Pfam" id="PF01467">
    <property type="entry name" value="CTP_transf_like"/>
    <property type="match status" value="1"/>
</dbReference>
<dbReference type="RefSeq" id="WP_189561140.1">
    <property type="nucleotide sequence ID" value="NZ_BMTU01000016.1"/>
</dbReference>
<evidence type="ECO:0000259" key="12">
    <source>
        <dbReference type="Pfam" id="PF01467"/>
    </source>
</evidence>
<dbReference type="SUPFAM" id="SSF52374">
    <property type="entry name" value="Nucleotidylyl transferase"/>
    <property type="match status" value="1"/>
</dbReference>
<keyword evidence="4" id="KW-0548">Nucleotidyltransferase</keyword>
<dbReference type="InterPro" id="IPR004821">
    <property type="entry name" value="Cyt_trans-like"/>
</dbReference>
<dbReference type="GO" id="GO:0005524">
    <property type="term" value="F:ATP binding"/>
    <property type="evidence" value="ECO:0007669"/>
    <property type="project" value="UniProtKB-KW"/>
</dbReference>
<dbReference type="GO" id="GO:0033786">
    <property type="term" value="F:heptose-1-phosphate adenylyltransferase activity"/>
    <property type="evidence" value="ECO:0007669"/>
    <property type="project" value="TreeGrafter"/>
</dbReference>